<dbReference type="GO" id="GO:0045892">
    <property type="term" value="P:negative regulation of DNA-templated transcription"/>
    <property type="evidence" value="ECO:0007669"/>
    <property type="project" value="UniProtKB-ARBA"/>
</dbReference>
<reference evidence="1 2" key="1">
    <citation type="journal article" date="2016" name="Int. J. Syst. Evol. Microbiol.">
        <title>Descriptions of Anaerotaenia torta gen. nov., sp. nov. and Anaerocolumna cellulosilytica gen. nov., sp. nov. isolated from a methanogenic reactor of cattle waste.</title>
        <authorList>
            <person name="Uek A."/>
            <person name="Ohtaki Y."/>
            <person name="Kaku N."/>
            <person name="Ueki K."/>
        </authorList>
    </citation>
    <scope>NUCLEOTIDE SEQUENCE [LARGE SCALE GENOMIC DNA]</scope>
    <source>
        <strain evidence="1 2">SN021</strain>
    </source>
</reference>
<sequence length="91" mass="10267">MRQCMDAENLHRRIKKIIGQLNAIDRMVEEDVPCENLLIQINAAKGALHKVGQVVLEGHLNHCVRDGIEHGDADKTVQEFAKAIEHFSRLS</sequence>
<dbReference type="AlphaFoldDB" id="A0A6S6R899"/>
<evidence type="ECO:0000313" key="2">
    <source>
        <dbReference type="Proteomes" id="UP000515561"/>
    </source>
</evidence>
<dbReference type="Gene3D" id="1.20.58.1000">
    <property type="entry name" value="Metal-sensitive repressor, helix protomer"/>
    <property type="match status" value="1"/>
</dbReference>
<evidence type="ECO:0000313" key="1">
    <source>
        <dbReference type="EMBL" id="BCJ95171.1"/>
    </source>
</evidence>
<dbReference type="Pfam" id="PF02583">
    <property type="entry name" value="Trns_repr_metal"/>
    <property type="match status" value="1"/>
</dbReference>
<accession>A0A6S6R899</accession>
<dbReference type="KEGG" id="acel:acsn021_27400"/>
<keyword evidence="2" id="KW-1185">Reference proteome</keyword>
<gene>
    <name evidence="1" type="ORF">acsn021_27400</name>
</gene>
<dbReference type="GO" id="GO:0046872">
    <property type="term" value="F:metal ion binding"/>
    <property type="evidence" value="ECO:0007669"/>
    <property type="project" value="InterPro"/>
</dbReference>
<dbReference type="GO" id="GO:0003677">
    <property type="term" value="F:DNA binding"/>
    <property type="evidence" value="ECO:0007669"/>
    <property type="project" value="InterPro"/>
</dbReference>
<dbReference type="EMBL" id="AP023367">
    <property type="protein sequence ID" value="BCJ95171.1"/>
    <property type="molecule type" value="Genomic_DNA"/>
</dbReference>
<dbReference type="Proteomes" id="UP000515561">
    <property type="component" value="Chromosome"/>
</dbReference>
<dbReference type="RefSeq" id="WP_184095903.1">
    <property type="nucleotide sequence ID" value="NZ_AP023367.1"/>
</dbReference>
<dbReference type="CDD" id="cd10160">
    <property type="entry name" value="CsoR-like_DUF156_3"/>
    <property type="match status" value="1"/>
</dbReference>
<dbReference type="PANTHER" id="PTHR33677">
    <property type="entry name" value="TRANSCRIPTIONAL REPRESSOR FRMR-RELATED"/>
    <property type="match status" value="1"/>
</dbReference>
<name>A0A6S6R899_9FIRM</name>
<dbReference type="InterPro" id="IPR038390">
    <property type="entry name" value="Metal_Tscrpt_repr_sf"/>
</dbReference>
<dbReference type="InterPro" id="IPR003735">
    <property type="entry name" value="Metal_Tscrpt_repr"/>
</dbReference>
<protein>
    <submittedName>
        <fullName evidence="1">Uncharacterized protein</fullName>
    </submittedName>
</protein>
<organism evidence="1 2">
    <name type="scientific">Anaerocolumna cellulosilytica</name>
    <dbReference type="NCBI Taxonomy" id="433286"/>
    <lineage>
        <taxon>Bacteria</taxon>
        <taxon>Bacillati</taxon>
        <taxon>Bacillota</taxon>
        <taxon>Clostridia</taxon>
        <taxon>Lachnospirales</taxon>
        <taxon>Lachnospiraceae</taxon>
        <taxon>Anaerocolumna</taxon>
    </lineage>
</organism>
<proteinExistence type="predicted"/>